<evidence type="ECO:0000256" key="3">
    <source>
        <dbReference type="SAM" id="SignalP"/>
    </source>
</evidence>
<feature type="compositionally biased region" description="Polar residues" evidence="2">
    <location>
        <begin position="91"/>
        <end position="102"/>
    </location>
</feature>
<reference evidence="4" key="1">
    <citation type="submission" date="2021-01" db="EMBL/GenBank/DDBJ databases">
        <title>Modified the classification status of verrucomicrobia.</title>
        <authorList>
            <person name="Feng X."/>
        </authorList>
    </citation>
    <scope>NUCLEOTIDE SEQUENCE</scope>
    <source>
        <strain evidence="4">KCTC 22201</strain>
    </source>
</reference>
<name>A0A934VGI6_9BACT</name>
<dbReference type="InterPro" id="IPR013425">
    <property type="entry name" value="Autotrns_rpt"/>
</dbReference>
<evidence type="ECO:0000256" key="2">
    <source>
        <dbReference type="SAM" id="MobiDB-lite"/>
    </source>
</evidence>
<accession>A0A934VGI6</accession>
<gene>
    <name evidence="4" type="ORF">JIN81_13680</name>
</gene>
<dbReference type="RefSeq" id="WP_200280746.1">
    <property type="nucleotide sequence ID" value="NZ_JAENII010000010.1"/>
</dbReference>
<dbReference type="SUPFAM" id="SSF51126">
    <property type="entry name" value="Pectin lyase-like"/>
    <property type="match status" value="1"/>
</dbReference>
<keyword evidence="1 3" id="KW-0732">Signal</keyword>
<evidence type="ECO:0000313" key="4">
    <source>
        <dbReference type="EMBL" id="MBK1828077.1"/>
    </source>
</evidence>
<dbReference type="EMBL" id="JAENII010000010">
    <property type="protein sequence ID" value="MBK1828077.1"/>
    <property type="molecule type" value="Genomic_DNA"/>
</dbReference>
<keyword evidence="5" id="KW-1185">Reference proteome</keyword>
<feature type="signal peptide" evidence="3">
    <location>
        <begin position="1"/>
        <end position="22"/>
    </location>
</feature>
<proteinExistence type="predicted"/>
<evidence type="ECO:0000313" key="5">
    <source>
        <dbReference type="Proteomes" id="UP000658278"/>
    </source>
</evidence>
<dbReference type="Pfam" id="PF12951">
    <property type="entry name" value="PATR"/>
    <property type="match status" value="2"/>
</dbReference>
<protein>
    <submittedName>
        <fullName evidence="4">Autotransporter-associated beta strand repeat-containing protein</fullName>
    </submittedName>
</protein>
<organism evidence="4 5">
    <name type="scientific">Haloferula rosea</name>
    <dbReference type="NCBI Taxonomy" id="490093"/>
    <lineage>
        <taxon>Bacteria</taxon>
        <taxon>Pseudomonadati</taxon>
        <taxon>Verrucomicrobiota</taxon>
        <taxon>Verrucomicrobiia</taxon>
        <taxon>Verrucomicrobiales</taxon>
        <taxon>Verrucomicrobiaceae</taxon>
        <taxon>Haloferula</taxon>
    </lineage>
</organism>
<dbReference type="Proteomes" id="UP000658278">
    <property type="component" value="Unassembled WGS sequence"/>
</dbReference>
<sequence length="1328" mass="138421">MMNEKTASLWLSMGLLIASAQAATITWNNNSGDNEFSNPANWVGGSFPASESMVVDLTGTNRAIVSTGTTLSSDQILIGYNGTDGEFEQTGGTLTSTSNPSAASRVGRNGETGTWTMSGGRADINGIQLGLGGGTGNLIVKGGHLNISRGPAGASLHVDYGGTGNFEISGGSLITRTGVRVGDQGTFSVIGHGASRIGIGTSGPLDGEWYQEAGGTLRARVNATSTGLSTIFIDEVDTSDGSGGNVTFEDGALLDVGFTGGFVNGGTYTVMEWEGSVTDLGLEFAPGVDTNVWSFNVDPVNKKLTVTATGAPFIDNTVTVSSIAELIQYAGEDNFNVTMTPGTYWLTGPAQSPAPVSPDQWEFLEFSGDQSTFDLTGVTIKVDTQELSYYGGTNLNVVEISGDGVVLEGLNLQMVNVTMNGVDAFGDPRQWTAGRGAQVVRVIGSDTQIRNCEFTSGGSYPYGYGDAFGKGARPTDGNGVTNAAFISHKKQSGFLITGGANNVLVDNVTLHMRSYGHGFFMQQGASDISFIDCDVLGDTMADSDDIIAHPEYQVWQAATYKVPIPADINISKHEGAFRVYGNSDHLTNGFPEFIENITITNCRAERMRVGIACADAIGFLRVTDTELVECEYGFAPSGYGTESTFTGCKGDALNGPLIYFQRGVDYPANMEIELTGTTPGKGIWPIALISGDGSNITLTSSASPGVYPEGAYINLSQKWREWRHRPAPDLDELGGGYSETTTNTTIHNLTEYPLLIGPNATGNTITSNGGVINKSTGNTYTGATLVPANITIQDTWTSPPNAMNVPWAQFDGGGNQILPTAPHEIFSGLHFVDDLDDVGGSYGTGSAITVLNGGTLELDGGMQLQGGTITLEGTGTNGQGAAYSDGQTNNGTRMGSSSSSITNLTGDTSIGVGIAGNELLIGPIAGVGSLTKTGPGRLAMEQFIGNTFTGALIVAEGEVRTRSGKARNDLTIAAGATFSQIGNLGLNQDPNEVTVVDGTLNLNDRGVADGGAYSVDIGTLSGAASGQITATSTAVTHTVNVMGDTSDGTFAGSIGGTLRVVKTGNTTLTLSGINTYSKDTIVNEGTLVLADGGELRFQPLADGLTNQITGSGSGTVQLDGTLHLDLSGANTTHGNRWQIVDAANLSEAYGGTFSVNSSLGSFSHSGGKWTLDDGSNLWAFSEFDGTLTVGDNASSFANWASLTGATNDPNANDDTDGLNNLLEFAFGTNPIISDSVPLDPSTPSAGTPALSVTFSPLNFVAQHVRRKDGAINYTVQFSNDLLTWEDSIQSPAGVVDLDADYEIVEVNYPIVLSNFKKARFFRVKVTQN</sequence>
<feature type="region of interest" description="Disordered" evidence="2">
    <location>
        <begin position="91"/>
        <end position="114"/>
    </location>
</feature>
<feature type="chain" id="PRO_5037556092" evidence="3">
    <location>
        <begin position="23"/>
        <end position="1328"/>
    </location>
</feature>
<dbReference type="NCBIfam" id="TIGR02601">
    <property type="entry name" value="autotrns_rpt"/>
    <property type="match status" value="2"/>
</dbReference>
<evidence type="ECO:0000256" key="1">
    <source>
        <dbReference type="ARBA" id="ARBA00022729"/>
    </source>
</evidence>
<comment type="caution">
    <text evidence="4">The sequence shown here is derived from an EMBL/GenBank/DDBJ whole genome shotgun (WGS) entry which is preliminary data.</text>
</comment>
<dbReference type="InterPro" id="IPR011050">
    <property type="entry name" value="Pectin_lyase_fold/virulence"/>
</dbReference>